<evidence type="ECO:0000256" key="1">
    <source>
        <dbReference type="ARBA" id="ARBA00008779"/>
    </source>
</evidence>
<keyword evidence="5" id="KW-0812">Transmembrane</keyword>
<dbReference type="GO" id="GO:0016787">
    <property type="term" value="F:hydrolase activity"/>
    <property type="evidence" value="ECO:0007669"/>
    <property type="project" value="UniProtKB-KW"/>
</dbReference>
<keyword evidence="2" id="KW-0479">Metal-binding</keyword>
<dbReference type="Proteomes" id="UP000198281">
    <property type="component" value="Unassembled WGS sequence"/>
</dbReference>
<keyword evidence="3" id="KW-0378">Hydrolase</keyword>
<dbReference type="OrthoDB" id="9803751at2"/>
<evidence type="ECO:0000313" key="8">
    <source>
        <dbReference type="Proteomes" id="UP000198281"/>
    </source>
</evidence>
<evidence type="ECO:0000313" key="7">
    <source>
        <dbReference type="EMBL" id="SNS63718.1"/>
    </source>
</evidence>
<dbReference type="PROSITE" id="PS00523">
    <property type="entry name" value="SULFATASE_1"/>
    <property type="match status" value="1"/>
</dbReference>
<dbReference type="InterPro" id="IPR017850">
    <property type="entry name" value="Alkaline_phosphatase_core_sf"/>
</dbReference>
<evidence type="ECO:0000256" key="5">
    <source>
        <dbReference type="SAM" id="Phobius"/>
    </source>
</evidence>
<dbReference type="EMBL" id="FZOS01000011">
    <property type="protein sequence ID" value="SNS63718.1"/>
    <property type="molecule type" value="Genomic_DNA"/>
</dbReference>
<dbReference type="CDD" id="cd16025">
    <property type="entry name" value="PAS_like"/>
    <property type="match status" value="1"/>
</dbReference>
<protein>
    <submittedName>
        <fullName evidence="7">Arylsulfatase</fullName>
    </submittedName>
</protein>
<keyword evidence="4" id="KW-0106">Calcium</keyword>
<evidence type="ECO:0000256" key="4">
    <source>
        <dbReference type="ARBA" id="ARBA00022837"/>
    </source>
</evidence>
<name>A0A239G4Q2_9SPHN</name>
<dbReference type="InterPro" id="IPR050738">
    <property type="entry name" value="Sulfatase"/>
</dbReference>
<gene>
    <name evidence="7" type="ORF">SAMN06295912_11117</name>
</gene>
<keyword evidence="8" id="KW-1185">Reference proteome</keyword>
<dbReference type="AlphaFoldDB" id="A0A239G4Q2"/>
<reference evidence="8" key="1">
    <citation type="submission" date="2017-06" db="EMBL/GenBank/DDBJ databases">
        <authorList>
            <person name="Varghese N."/>
            <person name="Submissions S."/>
        </authorList>
    </citation>
    <scope>NUCLEOTIDE SEQUENCE [LARGE SCALE GENOMIC DNA]</scope>
    <source>
        <strain evidence="8">LNB2</strain>
    </source>
</reference>
<dbReference type="Gene3D" id="3.40.720.10">
    <property type="entry name" value="Alkaline Phosphatase, subunit A"/>
    <property type="match status" value="1"/>
</dbReference>
<accession>A0A239G4Q2</accession>
<comment type="similarity">
    <text evidence="1">Belongs to the sulfatase family.</text>
</comment>
<dbReference type="Pfam" id="PF00884">
    <property type="entry name" value="Sulfatase"/>
    <property type="match status" value="1"/>
</dbReference>
<feature type="domain" description="Sulfatase N-terminal" evidence="6">
    <location>
        <begin position="68"/>
        <end position="478"/>
    </location>
</feature>
<dbReference type="InterPro" id="IPR000917">
    <property type="entry name" value="Sulfatase_N"/>
</dbReference>
<keyword evidence="5" id="KW-1133">Transmembrane helix</keyword>
<dbReference type="GO" id="GO:0046872">
    <property type="term" value="F:metal ion binding"/>
    <property type="evidence" value="ECO:0007669"/>
    <property type="project" value="UniProtKB-KW"/>
</dbReference>
<proteinExistence type="inferred from homology"/>
<dbReference type="InterPro" id="IPR024607">
    <property type="entry name" value="Sulfatase_CS"/>
</dbReference>
<dbReference type="SUPFAM" id="SSF53649">
    <property type="entry name" value="Alkaline phosphatase-like"/>
    <property type="match status" value="1"/>
</dbReference>
<organism evidence="7 8">
    <name type="scientific">Edaphosphingomonas laterariae</name>
    <dbReference type="NCBI Taxonomy" id="861865"/>
    <lineage>
        <taxon>Bacteria</taxon>
        <taxon>Pseudomonadati</taxon>
        <taxon>Pseudomonadota</taxon>
        <taxon>Alphaproteobacteria</taxon>
        <taxon>Sphingomonadales</taxon>
        <taxon>Rhizorhabdaceae</taxon>
        <taxon>Edaphosphingomonas</taxon>
    </lineage>
</organism>
<evidence type="ECO:0000256" key="3">
    <source>
        <dbReference type="ARBA" id="ARBA00022801"/>
    </source>
</evidence>
<dbReference type="Gene3D" id="3.30.1120.10">
    <property type="match status" value="1"/>
</dbReference>
<dbReference type="RefSeq" id="WP_089219768.1">
    <property type="nucleotide sequence ID" value="NZ_FZOS01000011.1"/>
</dbReference>
<evidence type="ECO:0000259" key="6">
    <source>
        <dbReference type="Pfam" id="PF00884"/>
    </source>
</evidence>
<feature type="transmembrane region" description="Helical" evidence="5">
    <location>
        <begin position="12"/>
        <end position="31"/>
    </location>
</feature>
<evidence type="ECO:0000256" key="2">
    <source>
        <dbReference type="ARBA" id="ARBA00022723"/>
    </source>
</evidence>
<dbReference type="PANTHER" id="PTHR42693:SF43">
    <property type="entry name" value="BLL2667 PROTEIN"/>
    <property type="match status" value="1"/>
</dbReference>
<sequence length="792" mass="84986">MPAKKATGRLKAQISGAIALSMMLGAVPLAAQTALPPAPAPFAGTIGQTYADSTAAFPKRATAPAGAPNIFLIITDDVGFGAASTFGGPIPTPNLDRLAARGLIYNRFHTTAMCSPTRASLLTGRNHHAVSNGIVANLSTGFPGYNNVLPKSAATVAEILRQNGYSTAMIGKHHNAPEADVSAAGPFDLWPTGLGFDHFFGFMGAETNQFTPALYRGTTPVPTLKDGVLDKAMADDAIDWIHNQKAAAPDKPFFLYYATGSAHAPLQAPADWIARFKGQFDKGWDKVRDESHARQLKQGIVPAGTVNTPRPAGITAWKDLTADQQRVNAKMMEVYAAMLAYQDAQVGRVLDEIDRMGEGGNTLVMFIEGDNGAAAEGGPNGSTNPMANFANAMNEDEQALLANIDAFGGPDAVPNWGYGWAWATNAPFRLFKQYASHLGGTRNGFVVSWPDRIAARGVRPQFTHVVDVMPTILEVTGIKAPDMVNGVAQQRIDGVSFAYSFAAPKAPERHETQYFEMMGNHAIYHKGWLASTTPPTEPWSLGTRDVLPTDYQWELYDLTKDFSQSRDLAKAQPAKLKEMQAVFDAEAKKSQVYPLDNRMTMARFMAGQQQLPKRDLYTYWGAGISVPWVRAAPINARGFRITASVDLAETPANGVLVAVGSKFGGWSFYMKDGRPVALMAASQLKGAQFRVEGQPVGAGKTDLVFDFRYDGGMNAGGEMVISANGREIGRGRIARTISKYPEMTDTLDIGFDADTPVTDDYADGGRFNGHIAKVDIAVGKPGAPDGPQAAAR</sequence>
<keyword evidence="5" id="KW-0472">Membrane</keyword>
<dbReference type="PANTHER" id="PTHR42693">
    <property type="entry name" value="ARYLSULFATASE FAMILY MEMBER"/>
    <property type="match status" value="1"/>
</dbReference>